<dbReference type="PANTHER" id="PTHR23026">
    <property type="entry name" value="NADPH NITROREDUCTASE"/>
    <property type="match status" value="1"/>
</dbReference>
<dbReference type="Proteomes" id="UP001499979">
    <property type="component" value="Unassembled WGS sequence"/>
</dbReference>
<organism evidence="2 3">
    <name type="scientific">Nocardioides aquiterrae</name>
    <dbReference type="NCBI Taxonomy" id="203799"/>
    <lineage>
        <taxon>Bacteria</taxon>
        <taxon>Bacillati</taxon>
        <taxon>Actinomycetota</taxon>
        <taxon>Actinomycetes</taxon>
        <taxon>Propionibacteriales</taxon>
        <taxon>Nocardioidaceae</taxon>
        <taxon>Nocardioides</taxon>
    </lineage>
</organism>
<evidence type="ECO:0000313" key="3">
    <source>
        <dbReference type="Proteomes" id="UP001499979"/>
    </source>
</evidence>
<sequence>MQMVPDVLRRVDRPAPPVRQVVDFARGAPSIHNTQPWLWGARGNRLELYADRTRQLAVTDPTGRNLVISCGAALEYARVAAAALGWTAEVEAGDRRLADHLATLVLEPGRATPAAEEAHRLLQLRYTDRRRFTSWPIPTGLLERLARSLGETGVTVVPLTAPADRIRVELVAREATRLEQVLPGYEEEQRAWIERGPDDGVPAATLATDQHRDRRPSRYDGDPAEATDDVRSTDGVLVLCATEDDPVAWLRTGELLCRLWARAAQEGLSLVPLSQPVEIHRTRRALREILGGDLHPELVVRVGWQEIARSPLPRTPRRPLSEVLID</sequence>
<name>A0ABN1UGK8_9ACTN</name>
<evidence type="ECO:0000313" key="2">
    <source>
        <dbReference type="EMBL" id="GAA1148229.1"/>
    </source>
</evidence>
<protein>
    <submittedName>
        <fullName evidence="2">NAD(P)H nitroreductase</fullName>
    </submittedName>
</protein>
<comment type="caution">
    <text evidence="2">The sequence shown here is derived from an EMBL/GenBank/DDBJ whole genome shotgun (WGS) entry which is preliminary data.</text>
</comment>
<dbReference type="Gene3D" id="3.40.109.10">
    <property type="entry name" value="NADH Oxidase"/>
    <property type="match status" value="1"/>
</dbReference>
<proteinExistence type="predicted"/>
<dbReference type="InterPro" id="IPR000415">
    <property type="entry name" value="Nitroreductase-like"/>
</dbReference>
<dbReference type="EMBL" id="BAAAJE010000015">
    <property type="protein sequence ID" value="GAA1148229.1"/>
    <property type="molecule type" value="Genomic_DNA"/>
</dbReference>
<dbReference type="InterPro" id="IPR050627">
    <property type="entry name" value="Nitroreductase/BluB"/>
</dbReference>
<feature type="compositionally biased region" description="Basic and acidic residues" evidence="1">
    <location>
        <begin position="209"/>
        <end position="221"/>
    </location>
</feature>
<dbReference type="RefSeq" id="WP_425571640.1">
    <property type="nucleotide sequence ID" value="NZ_BAAAJE010000015.1"/>
</dbReference>
<dbReference type="SUPFAM" id="SSF55469">
    <property type="entry name" value="FMN-dependent nitroreductase-like"/>
    <property type="match status" value="2"/>
</dbReference>
<evidence type="ECO:0000256" key="1">
    <source>
        <dbReference type="SAM" id="MobiDB-lite"/>
    </source>
</evidence>
<reference evidence="2 3" key="1">
    <citation type="journal article" date="2019" name="Int. J. Syst. Evol. Microbiol.">
        <title>The Global Catalogue of Microorganisms (GCM) 10K type strain sequencing project: providing services to taxonomists for standard genome sequencing and annotation.</title>
        <authorList>
            <consortium name="The Broad Institute Genomics Platform"/>
            <consortium name="The Broad Institute Genome Sequencing Center for Infectious Disease"/>
            <person name="Wu L."/>
            <person name="Ma J."/>
        </authorList>
    </citation>
    <scope>NUCLEOTIDE SEQUENCE [LARGE SCALE GENOMIC DNA]</scope>
    <source>
        <strain evidence="2 3">JCM 11813</strain>
    </source>
</reference>
<gene>
    <name evidence="2" type="ORF">GCM10009606_28680</name>
</gene>
<accession>A0ABN1UGK8</accession>
<dbReference type="NCBIfam" id="NF047509">
    <property type="entry name" value="Rv3131_FMN_oxido"/>
    <property type="match status" value="1"/>
</dbReference>
<feature type="region of interest" description="Disordered" evidence="1">
    <location>
        <begin position="194"/>
        <end position="228"/>
    </location>
</feature>
<dbReference type="PANTHER" id="PTHR23026:SF123">
    <property type="entry name" value="NAD(P)H NITROREDUCTASE RV3131-RELATED"/>
    <property type="match status" value="1"/>
</dbReference>
<keyword evidence="3" id="KW-1185">Reference proteome</keyword>